<gene>
    <name evidence="2" type="ORF">CRHIZ90672A_00004622</name>
</gene>
<dbReference type="OrthoDB" id="10353372at2759"/>
<protein>
    <submittedName>
        <fullName evidence="2">Uncharacterized protein</fullName>
    </submittedName>
</protein>
<evidence type="ECO:0000313" key="2">
    <source>
        <dbReference type="EMBL" id="CAH0020807.1"/>
    </source>
</evidence>
<dbReference type="EMBL" id="CABFNQ020000645">
    <property type="protein sequence ID" value="CAH0020807.1"/>
    <property type="molecule type" value="Genomic_DNA"/>
</dbReference>
<feature type="region of interest" description="Disordered" evidence="1">
    <location>
        <begin position="82"/>
        <end position="103"/>
    </location>
</feature>
<accession>A0A9N9VCI0</accession>
<comment type="caution">
    <text evidence="2">The sequence shown here is derived from an EMBL/GenBank/DDBJ whole genome shotgun (WGS) entry which is preliminary data.</text>
</comment>
<keyword evidence="3" id="KW-1185">Reference proteome</keyword>
<name>A0A9N9VCI0_9HYPO</name>
<organism evidence="2 3">
    <name type="scientific">Clonostachys rhizophaga</name>
    <dbReference type="NCBI Taxonomy" id="160324"/>
    <lineage>
        <taxon>Eukaryota</taxon>
        <taxon>Fungi</taxon>
        <taxon>Dikarya</taxon>
        <taxon>Ascomycota</taxon>
        <taxon>Pezizomycotina</taxon>
        <taxon>Sordariomycetes</taxon>
        <taxon>Hypocreomycetidae</taxon>
        <taxon>Hypocreales</taxon>
        <taxon>Bionectriaceae</taxon>
        <taxon>Clonostachys</taxon>
    </lineage>
</organism>
<dbReference type="Proteomes" id="UP000696573">
    <property type="component" value="Unassembled WGS sequence"/>
</dbReference>
<evidence type="ECO:0000313" key="3">
    <source>
        <dbReference type="Proteomes" id="UP000696573"/>
    </source>
</evidence>
<sequence length="103" mass="11010">MDRGHATRLPSSHLTDGLTSTVAEKVSQCLLDPEVVFGFLSQIHQDAIEGIPQKNAAVVANAVAAALLIHAKPETWRPRPVIESEFGKGSPEERSAVKGEDIA</sequence>
<proteinExistence type="predicted"/>
<evidence type="ECO:0000256" key="1">
    <source>
        <dbReference type="SAM" id="MobiDB-lite"/>
    </source>
</evidence>
<dbReference type="AlphaFoldDB" id="A0A9N9VCI0"/>
<reference evidence="2" key="1">
    <citation type="submission" date="2021-10" db="EMBL/GenBank/DDBJ databases">
        <authorList>
            <person name="Piombo E."/>
        </authorList>
    </citation>
    <scope>NUCLEOTIDE SEQUENCE</scope>
</reference>